<keyword evidence="3" id="KW-1029">Fimbrium biogenesis</keyword>
<evidence type="ECO:0000256" key="7">
    <source>
        <dbReference type="ARBA" id="ARBA00023319"/>
    </source>
</evidence>
<evidence type="ECO:0000256" key="2">
    <source>
        <dbReference type="ARBA" id="ARBA00007399"/>
    </source>
</evidence>
<dbReference type="SUPFAM" id="SSF49584">
    <property type="entry name" value="Periplasmic chaperone C-domain"/>
    <property type="match status" value="1"/>
</dbReference>
<comment type="caution">
    <text evidence="12">The sequence shown here is derived from an EMBL/GenBank/DDBJ whole genome shotgun (WGS) entry which is preliminary data.</text>
</comment>
<keyword evidence="5" id="KW-0574">Periplasm</keyword>
<feature type="signal peptide" evidence="9">
    <location>
        <begin position="1"/>
        <end position="25"/>
    </location>
</feature>
<reference evidence="13" key="1">
    <citation type="journal article" date="2019" name="Int. J. Syst. Evol. Microbiol.">
        <title>The Global Catalogue of Microorganisms (GCM) 10K type strain sequencing project: providing services to taxonomists for standard genome sequencing and annotation.</title>
        <authorList>
            <consortium name="The Broad Institute Genomics Platform"/>
            <consortium name="The Broad Institute Genome Sequencing Center for Infectious Disease"/>
            <person name="Wu L."/>
            <person name="Ma J."/>
        </authorList>
    </citation>
    <scope>NUCLEOTIDE SEQUENCE [LARGE SCALE GENOMIC DNA]</scope>
    <source>
        <strain evidence="13">CGMCC 1.15439</strain>
    </source>
</reference>
<dbReference type="Pfam" id="PF02753">
    <property type="entry name" value="PapD_C"/>
    <property type="match status" value="1"/>
</dbReference>
<dbReference type="InterPro" id="IPR050643">
    <property type="entry name" value="Periplasmic_pilus_chap"/>
</dbReference>
<evidence type="ECO:0000259" key="11">
    <source>
        <dbReference type="Pfam" id="PF02753"/>
    </source>
</evidence>
<dbReference type="PROSITE" id="PS00635">
    <property type="entry name" value="PILI_CHAPERONE"/>
    <property type="match status" value="1"/>
</dbReference>
<keyword evidence="6 8" id="KW-0143">Chaperone</keyword>
<feature type="domain" description="Pili assembly chaperone C-terminal" evidence="11">
    <location>
        <begin position="178"/>
        <end position="248"/>
    </location>
</feature>
<dbReference type="PANTHER" id="PTHR30251:SF2">
    <property type="entry name" value="FIMBRIAL CHAPERONE YADV-RELATED"/>
    <property type="match status" value="1"/>
</dbReference>
<evidence type="ECO:0000256" key="3">
    <source>
        <dbReference type="ARBA" id="ARBA00022558"/>
    </source>
</evidence>
<dbReference type="SUPFAM" id="SSF49354">
    <property type="entry name" value="PapD-like"/>
    <property type="match status" value="1"/>
</dbReference>
<dbReference type="InterPro" id="IPR018046">
    <property type="entry name" value="Pili_assmbl_chaperone_CS"/>
</dbReference>
<dbReference type="InterPro" id="IPR001829">
    <property type="entry name" value="Pili_assmbl_chaperone_bac"/>
</dbReference>
<evidence type="ECO:0000259" key="10">
    <source>
        <dbReference type="Pfam" id="PF00345"/>
    </source>
</evidence>
<evidence type="ECO:0000256" key="8">
    <source>
        <dbReference type="RuleBase" id="RU003918"/>
    </source>
</evidence>
<comment type="similarity">
    <text evidence="2 8">Belongs to the periplasmic pilus chaperone family.</text>
</comment>
<accession>A0ABQ1FN05</accession>
<evidence type="ECO:0000313" key="12">
    <source>
        <dbReference type="EMBL" id="GGA23229.1"/>
    </source>
</evidence>
<sequence>MTIANRVVAVFAVLMTALSAMPIQAGVIIDTTRVVYPAKNREVTVRLDNKGDRPALIQIWMDSGDDNVTPDKADVPFTLTPPMFRMDPSKQQAVRMAFMGEPLPADKESLFWFNMLEVPPKPAAKDDDGNARNLLQFAFRTRIKVFYRPAGLPYDVNDAPSKLSWKLVSADKGYALEVSNPSPYYVSFEQVELHDGARTYARGQRDHVKNSMVAPGGTLRFPLPDLKSMPAAGAQVEFTSIDDFGARKPGKTAVTF</sequence>
<evidence type="ECO:0000256" key="9">
    <source>
        <dbReference type="SAM" id="SignalP"/>
    </source>
</evidence>
<dbReference type="PANTHER" id="PTHR30251">
    <property type="entry name" value="PILUS ASSEMBLY CHAPERONE"/>
    <property type="match status" value="1"/>
</dbReference>
<dbReference type="PRINTS" id="PR00969">
    <property type="entry name" value="CHAPERONPILI"/>
</dbReference>
<evidence type="ECO:0000256" key="6">
    <source>
        <dbReference type="ARBA" id="ARBA00023186"/>
    </source>
</evidence>
<dbReference type="InterPro" id="IPR016148">
    <property type="entry name" value="Pili_assmbl_chaperone_C"/>
</dbReference>
<evidence type="ECO:0000256" key="1">
    <source>
        <dbReference type="ARBA" id="ARBA00004418"/>
    </source>
</evidence>
<dbReference type="EMBL" id="BMJA01000001">
    <property type="protein sequence ID" value="GGA23229.1"/>
    <property type="molecule type" value="Genomic_DNA"/>
</dbReference>
<keyword evidence="4 9" id="KW-0732">Signal</keyword>
<dbReference type="InterPro" id="IPR016147">
    <property type="entry name" value="Pili_assmbl_chaperone_N"/>
</dbReference>
<proteinExistence type="inferred from homology"/>
<dbReference type="RefSeq" id="WP_188793083.1">
    <property type="nucleotide sequence ID" value="NZ_BMJA01000001.1"/>
</dbReference>
<feature type="domain" description="Pili assembly chaperone N-terminal" evidence="10">
    <location>
        <begin position="26"/>
        <end position="152"/>
    </location>
</feature>
<dbReference type="InterPro" id="IPR008962">
    <property type="entry name" value="PapD-like_sf"/>
</dbReference>
<evidence type="ECO:0000313" key="13">
    <source>
        <dbReference type="Proteomes" id="UP000620046"/>
    </source>
</evidence>
<protein>
    <submittedName>
        <fullName evidence="12">Fimbrial chaperone</fullName>
    </submittedName>
</protein>
<feature type="chain" id="PRO_5045549996" evidence="9">
    <location>
        <begin position="26"/>
        <end position="256"/>
    </location>
</feature>
<dbReference type="InterPro" id="IPR036316">
    <property type="entry name" value="Pili_assmbl_chap_C_dom_sf"/>
</dbReference>
<gene>
    <name evidence="12" type="ORF">GCM10010981_09410</name>
</gene>
<comment type="subcellular location">
    <subcellularLocation>
        <location evidence="1 8">Periplasm</location>
    </subcellularLocation>
</comment>
<dbReference type="Proteomes" id="UP000620046">
    <property type="component" value="Unassembled WGS sequence"/>
</dbReference>
<organism evidence="12 13">
    <name type="scientific">Dyella nitratireducens</name>
    <dbReference type="NCBI Taxonomy" id="1849580"/>
    <lineage>
        <taxon>Bacteria</taxon>
        <taxon>Pseudomonadati</taxon>
        <taxon>Pseudomonadota</taxon>
        <taxon>Gammaproteobacteria</taxon>
        <taxon>Lysobacterales</taxon>
        <taxon>Rhodanobacteraceae</taxon>
        <taxon>Dyella</taxon>
    </lineage>
</organism>
<keyword evidence="13" id="KW-1185">Reference proteome</keyword>
<keyword evidence="7" id="KW-0393">Immunoglobulin domain</keyword>
<name>A0ABQ1FN05_9GAMM</name>
<dbReference type="Gene3D" id="2.60.40.10">
    <property type="entry name" value="Immunoglobulins"/>
    <property type="match status" value="2"/>
</dbReference>
<evidence type="ECO:0000256" key="5">
    <source>
        <dbReference type="ARBA" id="ARBA00022764"/>
    </source>
</evidence>
<evidence type="ECO:0000256" key="4">
    <source>
        <dbReference type="ARBA" id="ARBA00022729"/>
    </source>
</evidence>
<dbReference type="Pfam" id="PF00345">
    <property type="entry name" value="PapD_N"/>
    <property type="match status" value="1"/>
</dbReference>
<dbReference type="InterPro" id="IPR013783">
    <property type="entry name" value="Ig-like_fold"/>
</dbReference>